<keyword evidence="2" id="KW-0472">Membrane</keyword>
<gene>
    <name evidence="4" type="ORF">SEMRO_71_G039210.1</name>
</gene>
<dbReference type="EMBL" id="CAICTM010000070">
    <property type="protein sequence ID" value="CAB9499877.1"/>
    <property type="molecule type" value="Genomic_DNA"/>
</dbReference>
<evidence type="ECO:0000259" key="3">
    <source>
        <dbReference type="SMART" id="SM00054"/>
    </source>
</evidence>
<protein>
    <recommendedName>
        <fullName evidence="3">EF-hand domain-containing protein</fullName>
    </recommendedName>
</protein>
<evidence type="ECO:0000313" key="4">
    <source>
        <dbReference type="EMBL" id="CAB9499877.1"/>
    </source>
</evidence>
<feature type="region of interest" description="Disordered" evidence="1">
    <location>
        <begin position="1914"/>
        <end position="2030"/>
    </location>
</feature>
<feature type="compositionally biased region" description="Gly residues" evidence="1">
    <location>
        <begin position="1734"/>
        <end position="1743"/>
    </location>
</feature>
<keyword evidence="2" id="KW-0812">Transmembrane</keyword>
<feature type="compositionally biased region" description="Acidic residues" evidence="1">
    <location>
        <begin position="1923"/>
        <end position="1943"/>
    </location>
</feature>
<keyword evidence="5" id="KW-1185">Reference proteome</keyword>
<feature type="compositionally biased region" description="Acidic residues" evidence="1">
    <location>
        <begin position="1838"/>
        <end position="1872"/>
    </location>
</feature>
<comment type="caution">
    <text evidence="4">The sequence shown here is derived from an EMBL/GenBank/DDBJ whole genome shotgun (WGS) entry which is preliminary data.</text>
</comment>
<feature type="compositionally biased region" description="Acidic residues" evidence="1">
    <location>
        <begin position="1972"/>
        <end position="1982"/>
    </location>
</feature>
<proteinExistence type="predicted"/>
<dbReference type="GO" id="GO:0005509">
    <property type="term" value="F:calcium ion binding"/>
    <property type="evidence" value="ECO:0007669"/>
    <property type="project" value="InterPro"/>
</dbReference>
<dbReference type="OrthoDB" id="46094at2759"/>
<name>A0A9N8DB05_9STRA</name>
<evidence type="ECO:0000313" key="5">
    <source>
        <dbReference type="Proteomes" id="UP001153069"/>
    </source>
</evidence>
<feature type="compositionally biased region" description="Polar residues" evidence="1">
    <location>
        <begin position="1665"/>
        <end position="1677"/>
    </location>
</feature>
<dbReference type="InterPro" id="IPR002048">
    <property type="entry name" value="EF_hand_dom"/>
</dbReference>
<feature type="domain" description="EF-hand" evidence="3">
    <location>
        <begin position="1326"/>
        <end position="1354"/>
    </location>
</feature>
<feature type="region of interest" description="Disordered" evidence="1">
    <location>
        <begin position="1442"/>
        <end position="1470"/>
    </location>
</feature>
<feature type="compositionally biased region" description="Acidic residues" evidence="1">
    <location>
        <begin position="1678"/>
        <end position="1688"/>
    </location>
</feature>
<evidence type="ECO:0000256" key="1">
    <source>
        <dbReference type="SAM" id="MobiDB-lite"/>
    </source>
</evidence>
<dbReference type="Proteomes" id="UP001153069">
    <property type="component" value="Unassembled WGS sequence"/>
</dbReference>
<feature type="compositionally biased region" description="Acidic residues" evidence="1">
    <location>
        <begin position="1796"/>
        <end position="1813"/>
    </location>
</feature>
<dbReference type="SMART" id="SM00054">
    <property type="entry name" value="EFh"/>
    <property type="match status" value="4"/>
</dbReference>
<feature type="compositionally biased region" description="Low complexity" evidence="1">
    <location>
        <begin position="2017"/>
        <end position="2030"/>
    </location>
</feature>
<feature type="domain" description="EF-hand" evidence="3">
    <location>
        <begin position="419"/>
        <end position="447"/>
    </location>
</feature>
<feature type="compositionally biased region" description="Low complexity" evidence="1">
    <location>
        <begin position="525"/>
        <end position="557"/>
    </location>
</feature>
<sequence>MAQTVTATDQQCKLFMAVTDVNQDNSMSPTEFLAWLGRLTGGTYTATDFATLPAPLQALYTTHATAANGEVDILGARPGSVATSTASGDNLTNMCAAAAAAFAAVSTGVATPAVVATTVTPATVGPVVVAATVTPATLTPATVTPATVVPATVTPGTVTPSVGGTTLTPGTITPAATIAPGTVTSLVGGTITPATLGPGTITPSVGTITPATVGPGTVTPSVGGTTLTPATITPGTTTVAPGITTVTPSVGGTSVPPGTITTPPAVTTAAPTADFRTCTLSLAVSDTDRNNVLDPAEYLVFLNRITTNRYAAIAAFEALPQPLQDNYATLQTATGWDITGASPVVPATEAQAAVLQQICDGTNQAMAPPATGTVGPTTGITTIGPSTGVTTIGPTWGTIGPTLGTIGPSTAAPTMNVQTCKMQMAISDADRNNLLSDTEFVTFINRLTANQFSTAVALQELPPSLVAVFNNFAGGNVIDITGASPAQPATEAQQLTLQSICTLVDQAIQNHNNPSSTALPTTLVPTGGNATTAPPSTTTAPTNSTTTTATPSTMGPTVDTTSCKQRMVGADTNPRDNMLNADEYFLFVNLLTDNQYAQNTFPTLPQPIFDNFYTLLDANTEQISILGANPADATDAFQLSLLDVVCSATNAAIEAADAMATTTVAPAGNITAAPAGDTPPIDTSSPILTIHSAFTVASALGLTAEVLNLPSSNRHGVDDAFKQFVSSVVPRLLLEVGGAVSSNATAAATSVPATPLPGTLLPGTASPGTALPGTLLPGTASPSVASVTTPPGLITALPSTVSPVGTAVPYGSTPAPNSTIPPTAWSSSLGNTTITAPVLPSAATTAPVLIGATTVPVLPSGATTAPVLIGATTSPVLPSAATTAPVLIGATTTPVLPSAATTAPVLTAATTSPVLTVAAATTAPVLIGATTTPVLPSAATASPVLTAATTSPVLTVAAASTSPVLTAATTSPVLTVAAATTAPVLTAATTSPVLTVAAATTSPVLAAATTSPVLTVAAATTAPVLAATTTPPLVAVQTLAPQTLAPAARRRNTESTSYLRGSVKEAQTSMLTSEQPFYRSMLRRVQVLTAAPVFATTAPVLTAATTAPVLTTATAPPIVAAATTNPALTAAPGLATTAPVLTTTPVVAATINPADPGLATTAPVLTSATTTPALTAAPGLTTAPVLTSATTAPLVTAATTMPVDPGLATTQPLLTTATTAPVLTGAPGALTTSPVLTTATTSPVLTGAPGLTTTPPALTTATTAPVLPVATVPGVGTATPSGGTVSPLGTAVPSLGATTASPGGTTAAPLGAEATPAPITRTDPATCKQQILLVDGDRNGLMNESEYIAFVNKLANNAFIQFTTLDSLPAPLQQSYSTLQQGGEIEIVGELPSQGASPDQLAFLDMMCAQTDQAIYEAQYGLVPGSAADLFPVLTSVPTVSGTAPPNVGNGTATPTVPESPGPANSSGTVGSLSIVPDSAKLVRFEDTACDTGVTALSCLTVYAEYDVTIPDGVDHFTVYDALVSKTQQAIDDGGLQAAMIVVNPSLQVNITGAAFPPYVATQAPTTTPPAPVEELTTAGKTFLGLALGSFIAILIVLVVVTCVACGCFAYVLVMLKQGDNSKTADGNGASDHPDHFDDEDQPPLGLNQDDGENDKPIENYGFQVGSTEPNPLFNTNDSDDSSEEEERPADKTQPASPAKAAFGYEIGGPGEFNVSIGEDEYSSDEESKRGDAKGGFGGGGFGSDDTGFNTNEKEENGFFTTESTGFFGGGTEEWGKPQEPSPGPQNDGFGFQPEEASEDSESESEKSEDESEKSDYESEKSDYEDEEEQVASVAASELDESEDEFDSGAEEQFDDEGEDEGSESDAGSEDSEVARIKEEIIEVVRDAAPHELDNIDIMMEQFSGREEELLQMLKVMHAKGDPEDDDDEEEGSDFESNAEDGESQSNSGSDIDEGSNFDEGESQVGGSVYDDGLDEGSEYSDEFSGQHSIDEGSDEEGEKPRGGKANRGGNDDEDSYYSSDFSGSGDYSR</sequence>
<feature type="region of interest" description="Disordered" evidence="1">
    <location>
        <begin position="1624"/>
        <end position="1878"/>
    </location>
</feature>
<feature type="transmembrane region" description="Helical" evidence="2">
    <location>
        <begin position="1583"/>
        <end position="1614"/>
    </location>
</feature>
<feature type="region of interest" description="Disordered" evidence="1">
    <location>
        <begin position="512"/>
        <end position="560"/>
    </location>
</feature>
<feature type="compositionally biased region" description="Acidic residues" evidence="1">
    <location>
        <begin position="1951"/>
        <end position="1962"/>
    </location>
</feature>
<organism evidence="4 5">
    <name type="scientific">Seminavis robusta</name>
    <dbReference type="NCBI Taxonomy" id="568900"/>
    <lineage>
        <taxon>Eukaryota</taxon>
        <taxon>Sar</taxon>
        <taxon>Stramenopiles</taxon>
        <taxon>Ochrophyta</taxon>
        <taxon>Bacillariophyta</taxon>
        <taxon>Bacillariophyceae</taxon>
        <taxon>Bacillariophycidae</taxon>
        <taxon>Naviculales</taxon>
        <taxon>Naviculaceae</taxon>
        <taxon>Seminavis</taxon>
    </lineage>
</organism>
<reference evidence="4" key="1">
    <citation type="submission" date="2020-06" db="EMBL/GenBank/DDBJ databases">
        <authorList>
            <consortium name="Plant Systems Biology data submission"/>
        </authorList>
    </citation>
    <scope>NUCLEOTIDE SEQUENCE</scope>
    <source>
        <strain evidence="4">D6</strain>
    </source>
</reference>
<dbReference type="InterPro" id="IPR018247">
    <property type="entry name" value="EF_Hand_1_Ca_BS"/>
</dbReference>
<evidence type="ECO:0000256" key="2">
    <source>
        <dbReference type="SAM" id="Phobius"/>
    </source>
</evidence>
<dbReference type="PROSITE" id="PS00018">
    <property type="entry name" value="EF_HAND_1"/>
    <property type="match status" value="4"/>
</dbReference>
<feature type="domain" description="EF-hand" evidence="3">
    <location>
        <begin position="277"/>
        <end position="305"/>
    </location>
</feature>
<feature type="compositionally biased region" description="Polar residues" evidence="1">
    <location>
        <begin position="512"/>
        <end position="524"/>
    </location>
</feature>
<keyword evidence="2" id="KW-1133">Transmembrane helix</keyword>
<accession>A0A9N8DB05</accession>
<feature type="domain" description="EF-hand" evidence="3">
    <location>
        <begin position="11"/>
        <end position="39"/>
    </location>
</feature>